<dbReference type="RefSeq" id="WP_380585811.1">
    <property type="nucleotide sequence ID" value="NZ_JBHSQJ010000085.1"/>
</dbReference>
<organism evidence="3 4">
    <name type="scientific">Streptacidiphilus monticola</name>
    <dbReference type="NCBI Taxonomy" id="2161674"/>
    <lineage>
        <taxon>Bacteria</taxon>
        <taxon>Bacillati</taxon>
        <taxon>Actinomycetota</taxon>
        <taxon>Actinomycetes</taxon>
        <taxon>Kitasatosporales</taxon>
        <taxon>Streptomycetaceae</taxon>
        <taxon>Streptacidiphilus</taxon>
    </lineage>
</organism>
<name>A0ABW1G6V5_9ACTN</name>
<keyword evidence="1" id="KW-0238">DNA-binding</keyword>
<evidence type="ECO:0000256" key="1">
    <source>
        <dbReference type="ARBA" id="ARBA00023125"/>
    </source>
</evidence>
<dbReference type="PANTHER" id="PTHR30204:SF93">
    <property type="entry name" value="HTH MERR-TYPE DOMAIN-CONTAINING PROTEIN"/>
    <property type="match status" value="1"/>
</dbReference>
<gene>
    <name evidence="3" type="ORF">ACFP3V_21330</name>
</gene>
<reference evidence="4" key="1">
    <citation type="journal article" date="2019" name="Int. J. Syst. Evol. Microbiol.">
        <title>The Global Catalogue of Microorganisms (GCM) 10K type strain sequencing project: providing services to taxonomists for standard genome sequencing and annotation.</title>
        <authorList>
            <consortium name="The Broad Institute Genomics Platform"/>
            <consortium name="The Broad Institute Genome Sequencing Center for Infectious Disease"/>
            <person name="Wu L."/>
            <person name="Ma J."/>
        </authorList>
    </citation>
    <scope>NUCLEOTIDE SEQUENCE [LARGE SCALE GENOMIC DNA]</scope>
    <source>
        <strain evidence="4">JCM 4816</strain>
    </source>
</reference>
<dbReference type="Proteomes" id="UP001596174">
    <property type="component" value="Unassembled WGS sequence"/>
</dbReference>
<feature type="domain" description="HTH merR-type" evidence="2">
    <location>
        <begin position="12"/>
        <end position="80"/>
    </location>
</feature>
<sequence>MSESNGRRIGREFRTEELAREAGIPVRTLRFYREKRLLPPPRRDGRVVWYSEDHLARLRIIARLLERGHTLGGIAELLAAWEQGRDVAELLGLEGAIAAPWSAESPVPVTRAELRAAYPGQVDDDAVAAAQKLGYLRGEGEELTHVSRRLLDASAQLVASGVPLRDVLDTAVGVRASAEALAGQFVELISRHLFRDLASLTPAETARLTETVQRLREVARTVVDVEFGLAMDRRVQAELSEVLTHLAVRSGAP</sequence>
<keyword evidence="4" id="KW-1185">Reference proteome</keyword>
<accession>A0ABW1G6V5</accession>
<dbReference type="InterPro" id="IPR047057">
    <property type="entry name" value="MerR_fam"/>
</dbReference>
<comment type="caution">
    <text evidence="3">The sequence shown here is derived from an EMBL/GenBank/DDBJ whole genome shotgun (WGS) entry which is preliminary data.</text>
</comment>
<evidence type="ECO:0000313" key="3">
    <source>
        <dbReference type="EMBL" id="MFC5909743.1"/>
    </source>
</evidence>
<evidence type="ECO:0000259" key="2">
    <source>
        <dbReference type="PROSITE" id="PS50937"/>
    </source>
</evidence>
<proteinExistence type="predicted"/>
<dbReference type="SUPFAM" id="SSF46955">
    <property type="entry name" value="Putative DNA-binding domain"/>
    <property type="match status" value="1"/>
</dbReference>
<dbReference type="SMART" id="SM00422">
    <property type="entry name" value="HTH_MERR"/>
    <property type="match status" value="1"/>
</dbReference>
<dbReference type="EMBL" id="JBHSQJ010000085">
    <property type="protein sequence ID" value="MFC5909743.1"/>
    <property type="molecule type" value="Genomic_DNA"/>
</dbReference>
<dbReference type="InterPro" id="IPR000551">
    <property type="entry name" value="MerR-type_HTH_dom"/>
</dbReference>
<protein>
    <submittedName>
        <fullName evidence="3">MerR family transcriptional regulator</fullName>
    </submittedName>
</protein>
<evidence type="ECO:0000313" key="4">
    <source>
        <dbReference type="Proteomes" id="UP001596174"/>
    </source>
</evidence>
<dbReference type="InterPro" id="IPR009061">
    <property type="entry name" value="DNA-bd_dom_put_sf"/>
</dbReference>
<dbReference type="PANTHER" id="PTHR30204">
    <property type="entry name" value="REDOX-CYCLING DRUG-SENSING TRANSCRIPTIONAL ACTIVATOR SOXR"/>
    <property type="match status" value="1"/>
</dbReference>
<dbReference type="PROSITE" id="PS50937">
    <property type="entry name" value="HTH_MERR_2"/>
    <property type="match status" value="1"/>
</dbReference>
<dbReference type="Pfam" id="PF13411">
    <property type="entry name" value="MerR_1"/>
    <property type="match status" value="1"/>
</dbReference>
<dbReference type="Gene3D" id="1.10.1660.10">
    <property type="match status" value="1"/>
</dbReference>